<feature type="transmembrane region" description="Helical" evidence="1">
    <location>
        <begin position="96"/>
        <end position="113"/>
    </location>
</feature>
<keyword evidence="1" id="KW-0812">Transmembrane</keyword>
<keyword evidence="1" id="KW-0472">Membrane</keyword>
<dbReference type="RefSeq" id="WP_045168396.1">
    <property type="nucleotide sequence ID" value="NZ_CP113865.1"/>
</dbReference>
<evidence type="ECO:0000313" key="3">
    <source>
        <dbReference type="Proteomes" id="UP001164909"/>
    </source>
</evidence>
<protein>
    <recommendedName>
        <fullName evidence="4">DUF4129 domain-containing protein</fullName>
    </recommendedName>
</protein>
<feature type="transmembrane region" description="Helical" evidence="1">
    <location>
        <begin position="214"/>
        <end position="233"/>
    </location>
</feature>
<accession>A0ABY7BMN7</accession>
<evidence type="ECO:0000313" key="2">
    <source>
        <dbReference type="EMBL" id="WAM34113.1"/>
    </source>
</evidence>
<feature type="transmembrane region" description="Helical" evidence="1">
    <location>
        <begin position="186"/>
        <end position="208"/>
    </location>
</feature>
<feature type="transmembrane region" description="Helical" evidence="1">
    <location>
        <begin position="40"/>
        <end position="58"/>
    </location>
</feature>
<name>A0ABY7BMN7_9FIRM</name>
<feature type="transmembrane region" description="Helical" evidence="1">
    <location>
        <begin position="120"/>
        <end position="142"/>
    </location>
</feature>
<evidence type="ECO:0000256" key="1">
    <source>
        <dbReference type="SAM" id="Phobius"/>
    </source>
</evidence>
<feature type="transmembrane region" description="Helical" evidence="1">
    <location>
        <begin position="70"/>
        <end position="90"/>
    </location>
</feature>
<dbReference type="Proteomes" id="UP001164909">
    <property type="component" value="Chromosome"/>
</dbReference>
<evidence type="ECO:0008006" key="4">
    <source>
        <dbReference type="Google" id="ProtNLM"/>
    </source>
</evidence>
<feature type="transmembrane region" description="Helical" evidence="1">
    <location>
        <begin position="12"/>
        <end position="34"/>
    </location>
</feature>
<keyword evidence="3" id="KW-1185">Reference proteome</keyword>
<gene>
    <name evidence="2" type="ORF">OTK00_000278</name>
</gene>
<feature type="transmembrane region" description="Helical" evidence="1">
    <location>
        <begin position="148"/>
        <end position="166"/>
    </location>
</feature>
<organism evidence="2 3">
    <name type="scientific">Caldicellulosiruptor morganii</name>
    <dbReference type="NCBI Taxonomy" id="1387555"/>
    <lineage>
        <taxon>Bacteria</taxon>
        <taxon>Bacillati</taxon>
        <taxon>Bacillota</taxon>
        <taxon>Bacillota incertae sedis</taxon>
        <taxon>Caldicellulosiruptorales</taxon>
        <taxon>Caldicellulosiruptoraceae</taxon>
        <taxon>Caldicellulosiruptor</taxon>
    </lineage>
</organism>
<keyword evidence="1" id="KW-1133">Transmembrane helix</keyword>
<dbReference type="EMBL" id="CP113865">
    <property type="protein sequence ID" value="WAM34113.1"/>
    <property type="molecule type" value="Genomic_DNA"/>
</dbReference>
<sequence length="442" mass="51285">MENANQFITKYIYLFAITSLIFPVFMMFSSLVMVRIPSDIFISFLVMNILFLLIPYLIKKRSTGLWEKALNILFIIIIPQGYALIVLKPYGIFEMLIGQIFCMGLYIHSYLIYEKEEVSISFGAILAGLWTIIIVGALSKFMNVPDNIIKQYTTYSIIFLITSVYLSNRVNLENILSRKYRRTNSISTSISFINMFLSIGFIVILLLLFRFKGITPYIVDFILRIIRFIFAIIKKIIEFLSLLLAPTKPESNAADGLSEFLRNMKSTKKSLLSQILDIIGHLLTIGILGFLIYKALGLLKNIIGDFIRNLLILLGKATSNIKMVERGQNYTDVKTFIFAKRTPKTRLQKKKIGKINIRNIPDLNLRLRMIFKVAMEYFYFRKNYNLKPTLTPSEMCMIIKKGEFANGSIIEKLVMEYNKVRYNKNYSIESTRQFEEFFENLK</sequence>
<feature type="transmembrane region" description="Helical" evidence="1">
    <location>
        <begin position="271"/>
        <end position="293"/>
    </location>
</feature>
<reference evidence="2" key="1">
    <citation type="submission" date="2022-12" db="EMBL/GenBank/DDBJ databases">
        <authorList>
            <person name="Bing R.G."/>
            <person name="Willard D.J."/>
            <person name="Manesh M.J.H."/>
            <person name="Laemthong T."/>
            <person name="Crosby J.R."/>
            <person name="Kelly R.M."/>
        </authorList>
    </citation>
    <scope>NUCLEOTIDE SEQUENCE</scope>
    <source>
        <strain evidence="2">DSM 8990</strain>
    </source>
</reference>
<proteinExistence type="predicted"/>